<dbReference type="InterPro" id="IPR010987">
    <property type="entry name" value="Glutathione-S-Trfase_C-like"/>
</dbReference>
<sequence length="172" mass="19721">ITNMAAVSVASVQFFKEVYGGEVNSSKTDVTLSVGDGKKISGISCIANYLQRTLSEFKDVSLEERMEVEQWLEHRLFIENLKDVESGFTILQELNNYLQDKVYYVGHRLTLADILLYHSLHTLFSNLSFHDKEKFMNVSRWFNNIQQDGRSRQSLAPLTFVRCPLYSGTSSH</sequence>
<dbReference type="PROSITE" id="PS50405">
    <property type="entry name" value="GST_CTER"/>
    <property type="match status" value="1"/>
</dbReference>
<dbReference type="InterPro" id="IPR053836">
    <property type="entry name" value="Arc1-like_N"/>
</dbReference>
<dbReference type="PANTHER" id="PTHR44490">
    <property type="entry name" value="EUKARYOTIC TRANSLATION ELONGATION FACTOR 1 EPSILON-1"/>
    <property type="match status" value="1"/>
</dbReference>
<dbReference type="EMBL" id="HACG01020574">
    <property type="protein sequence ID" value="CEK67439.1"/>
    <property type="molecule type" value="Transcribed_RNA"/>
</dbReference>
<dbReference type="PANTHER" id="PTHR44490:SF1">
    <property type="entry name" value="EUKARYOTIC TRANSLATION ELONGATION FACTOR 1 EPSILON-1"/>
    <property type="match status" value="1"/>
</dbReference>
<dbReference type="CDD" id="cd10305">
    <property type="entry name" value="GST_C_AIMP3"/>
    <property type="match status" value="1"/>
</dbReference>
<evidence type="ECO:0000259" key="1">
    <source>
        <dbReference type="PROSITE" id="PS50405"/>
    </source>
</evidence>
<dbReference type="Gene3D" id="1.20.1050.10">
    <property type="match status" value="1"/>
</dbReference>
<dbReference type="AlphaFoldDB" id="A0A0B6ZFT4"/>
<dbReference type="InterPro" id="IPR053837">
    <property type="entry name" value="AIMP3/p18_C"/>
</dbReference>
<dbReference type="Pfam" id="PF21972">
    <property type="entry name" value="Arc1p_N_like"/>
    <property type="match status" value="1"/>
</dbReference>
<feature type="domain" description="GST C-terminal" evidence="1">
    <location>
        <begin position="36"/>
        <end position="165"/>
    </location>
</feature>
<dbReference type="InterPro" id="IPR042450">
    <property type="entry name" value="EEF1E1"/>
</dbReference>
<dbReference type="InterPro" id="IPR036282">
    <property type="entry name" value="Glutathione-S-Trfase_C_sf"/>
</dbReference>
<dbReference type="SUPFAM" id="SSF47616">
    <property type="entry name" value="GST C-terminal domain-like"/>
    <property type="match status" value="1"/>
</dbReference>
<protein>
    <recommendedName>
        <fullName evidence="1">GST C-terminal domain-containing protein</fullName>
    </recommendedName>
</protein>
<organism evidence="2">
    <name type="scientific">Arion vulgaris</name>
    <dbReference type="NCBI Taxonomy" id="1028688"/>
    <lineage>
        <taxon>Eukaryota</taxon>
        <taxon>Metazoa</taxon>
        <taxon>Spiralia</taxon>
        <taxon>Lophotrochozoa</taxon>
        <taxon>Mollusca</taxon>
        <taxon>Gastropoda</taxon>
        <taxon>Heterobranchia</taxon>
        <taxon>Euthyneura</taxon>
        <taxon>Panpulmonata</taxon>
        <taxon>Eupulmonata</taxon>
        <taxon>Stylommatophora</taxon>
        <taxon>Helicina</taxon>
        <taxon>Arionoidea</taxon>
        <taxon>Arionidae</taxon>
        <taxon>Arion</taxon>
    </lineage>
</organism>
<name>A0A0B6ZFT4_9EUPU</name>
<reference evidence="2" key="1">
    <citation type="submission" date="2014-12" db="EMBL/GenBank/DDBJ databases">
        <title>Insight into the proteome of Arion vulgaris.</title>
        <authorList>
            <person name="Aradska J."/>
            <person name="Bulat T."/>
            <person name="Smidak R."/>
            <person name="Sarate P."/>
            <person name="Gangsoo J."/>
            <person name="Sialana F."/>
            <person name="Bilban M."/>
            <person name="Lubec G."/>
        </authorList>
    </citation>
    <scope>NUCLEOTIDE SEQUENCE</scope>
    <source>
        <tissue evidence="2">Skin</tissue>
    </source>
</reference>
<gene>
    <name evidence="2" type="primary">ORF62626</name>
</gene>
<evidence type="ECO:0000313" key="2">
    <source>
        <dbReference type="EMBL" id="CEK67439.1"/>
    </source>
</evidence>
<dbReference type="GO" id="GO:0005737">
    <property type="term" value="C:cytoplasm"/>
    <property type="evidence" value="ECO:0007669"/>
    <property type="project" value="TreeGrafter"/>
</dbReference>
<dbReference type="GO" id="GO:0017101">
    <property type="term" value="C:aminoacyl-tRNA synthetase multienzyme complex"/>
    <property type="evidence" value="ECO:0007669"/>
    <property type="project" value="InterPro"/>
</dbReference>
<accession>A0A0B6ZFT4</accession>
<dbReference type="GO" id="GO:0005634">
    <property type="term" value="C:nucleus"/>
    <property type="evidence" value="ECO:0007669"/>
    <property type="project" value="TreeGrafter"/>
</dbReference>
<dbReference type="GO" id="GO:0043517">
    <property type="term" value="P:positive regulation of DNA damage response, signal transduction by p53 class mediator"/>
    <property type="evidence" value="ECO:0007669"/>
    <property type="project" value="InterPro"/>
</dbReference>
<proteinExistence type="predicted"/>
<feature type="non-terminal residue" evidence="2">
    <location>
        <position position="1"/>
    </location>
</feature>